<dbReference type="HOGENOM" id="CLU_044611_0_0_1"/>
<dbReference type="eggNOG" id="ENOG502SIGW">
    <property type="taxonomic scope" value="Eukaryota"/>
</dbReference>
<proteinExistence type="predicted"/>
<feature type="compositionally biased region" description="Low complexity" evidence="1">
    <location>
        <begin position="289"/>
        <end position="304"/>
    </location>
</feature>
<evidence type="ECO:0000313" key="3">
    <source>
        <dbReference type="Proteomes" id="UP000008063"/>
    </source>
</evidence>
<feature type="region of interest" description="Disordered" evidence="1">
    <location>
        <begin position="22"/>
        <end position="45"/>
    </location>
</feature>
<feature type="compositionally biased region" description="Polar residues" evidence="1">
    <location>
        <begin position="234"/>
        <end position="249"/>
    </location>
</feature>
<dbReference type="EMBL" id="GL945475">
    <property type="protein sequence ID" value="EGO03538.1"/>
    <property type="molecule type" value="Genomic_DNA"/>
</dbReference>
<name>F8PK84_SERL3</name>
<sequence length="571" mass="62919">MPDVHSKDNIIGQTFLARLAAIPPRQGESDTGKLRCPAKKQEKHESRCLAASYNAELSTDDPRTFNWLDYAQDSTRHLDIKLESSSDPTALSLLSPPSSPSFLKPSKSLADLQPSRRRPSPLDVASKRAKPYPLLTREVRQRGEDPCRMSNQQYGIPPSSGMRAGSGRAQYPDQMGQVRRPSDDGSHVSSSTSPYALAGAVPPVKILSSSHDIPLTGAMGDTNFRISSQGSMNWASSQQNFPVGTSQHVYSGGPDHSGNPHFQASPTGSIESPSAPYHYPQYITGQHHPSPGSLSPISPGFGPSYSGQIPLSQGRSQQPGPSRGPLPNVQPDAYTAVPGRVGQPSAYPDPHLRPRTTRPTQERADDEIQQLHRRIRELELMNEKERSRVRELEQELATQQIVTTGGFNQDVIMSSLPSPLPTPSPQAATFQASWKARTDARTRLFCSLNRAGNALCAWHDSRRERRAYPPRMAPPGHLNCGCTFEEALFEESLSRHNVGSYHPGETVRMDPALRNPLLRLLQQRYGYRDGDFERNPVTGDWVEGEGHTYWEQKGLSGSASSRKSRSGDDRR</sequence>
<feature type="compositionally biased region" description="Polar residues" evidence="1">
    <location>
        <begin position="305"/>
        <end position="320"/>
    </location>
</feature>
<evidence type="ECO:0000313" key="2">
    <source>
        <dbReference type="EMBL" id="EGO03538.1"/>
    </source>
</evidence>
<feature type="region of interest" description="Disordered" evidence="1">
    <location>
        <begin position="147"/>
        <end position="194"/>
    </location>
</feature>
<dbReference type="Proteomes" id="UP000008063">
    <property type="component" value="Unassembled WGS sequence"/>
</dbReference>
<feature type="region of interest" description="Disordered" evidence="1">
    <location>
        <begin position="552"/>
        <end position="571"/>
    </location>
</feature>
<gene>
    <name evidence="2" type="ORF">SERLA73DRAFT_158149</name>
</gene>
<protein>
    <submittedName>
        <fullName evidence="2">Uncharacterized protein</fullName>
    </submittedName>
</protein>
<feature type="compositionally biased region" description="Low complexity" evidence="1">
    <location>
        <begin position="87"/>
        <end position="109"/>
    </location>
</feature>
<feature type="region of interest" description="Disordered" evidence="1">
    <location>
        <begin position="87"/>
        <end position="130"/>
    </location>
</feature>
<dbReference type="InParanoid" id="F8PK84"/>
<dbReference type="OrthoDB" id="3222060at2759"/>
<dbReference type="STRING" id="936435.F8PK84"/>
<feature type="compositionally biased region" description="Basic and acidic residues" evidence="1">
    <location>
        <begin position="27"/>
        <end position="45"/>
    </location>
</feature>
<keyword evidence="3" id="KW-1185">Reference proteome</keyword>
<feature type="compositionally biased region" description="Polar residues" evidence="1">
    <location>
        <begin position="260"/>
        <end position="272"/>
    </location>
</feature>
<evidence type="ECO:0000256" key="1">
    <source>
        <dbReference type="SAM" id="MobiDB-lite"/>
    </source>
</evidence>
<reference evidence="3" key="1">
    <citation type="journal article" date="2011" name="Science">
        <title>The plant cell wall-decomposing machinery underlies the functional diversity of forest fungi.</title>
        <authorList>
            <person name="Eastwood D.C."/>
            <person name="Floudas D."/>
            <person name="Binder M."/>
            <person name="Majcherczyk A."/>
            <person name="Schneider P."/>
            <person name="Aerts A."/>
            <person name="Asiegbu F.O."/>
            <person name="Baker S.E."/>
            <person name="Barry K."/>
            <person name="Bendiksby M."/>
            <person name="Blumentritt M."/>
            <person name="Coutinho P.M."/>
            <person name="Cullen D."/>
            <person name="de Vries R.P."/>
            <person name="Gathman A."/>
            <person name="Goodell B."/>
            <person name="Henrissat B."/>
            <person name="Ihrmark K."/>
            <person name="Kauserud H."/>
            <person name="Kohler A."/>
            <person name="LaButti K."/>
            <person name="Lapidus A."/>
            <person name="Lavin J.L."/>
            <person name="Lee Y.-H."/>
            <person name="Lindquist E."/>
            <person name="Lilly W."/>
            <person name="Lucas S."/>
            <person name="Morin E."/>
            <person name="Murat C."/>
            <person name="Oguiza J.A."/>
            <person name="Park J."/>
            <person name="Pisabarro A.G."/>
            <person name="Riley R."/>
            <person name="Rosling A."/>
            <person name="Salamov A."/>
            <person name="Schmidt O."/>
            <person name="Schmutz J."/>
            <person name="Skrede I."/>
            <person name="Stenlid J."/>
            <person name="Wiebenga A."/>
            <person name="Xie X."/>
            <person name="Kuees U."/>
            <person name="Hibbett D.S."/>
            <person name="Hoffmeister D."/>
            <person name="Hoegberg N."/>
            <person name="Martin F."/>
            <person name="Grigoriev I.V."/>
            <person name="Watkinson S.C."/>
        </authorList>
    </citation>
    <scope>NUCLEOTIDE SEQUENCE [LARGE SCALE GENOMIC DNA]</scope>
    <source>
        <strain evidence="3">strain S7.3</strain>
    </source>
</reference>
<dbReference type="AlphaFoldDB" id="F8PK84"/>
<accession>F8PK84</accession>
<organism evidence="3">
    <name type="scientific">Serpula lacrymans var. lacrymans (strain S7.3)</name>
    <name type="common">Dry rot fungus</name>
    <dbReference type="NCBI Taxonomy" id="936435"/>
    <lineage>
        <taxon>Eukaryota</taxon>
        <taxon>Fungi</taxon>
        <taxon>Dikarya</taxon>
        <taxon>Basidiomycota</taxon>
        <taxon>Agaricomycotina</taxon>
        <taxon>Agaricomycetes</taxon>
        <taxon>Agaricomycetidae</taxon>
        <taxon>Boletales</taxon>
        <taxon>Coniophorineae</taxon>
        <taxon>Serpulaceae</taxon>
        <taxon>Serpula</taxon>
    </lineage>
</organism>
<feature type="region of interest" description="Disordered" evidence="1">
    <location>
        <begin position="234"/>
        <end position="366"/>
    </location>
</feature>